<dbReference type="RefSeq" id="WP_085768044.1">
    <property type="nucleotide sequence ID" value="NZ_CP019344.1"/>
</dbReference>
<feature type="transmembrane region" description="Helical" evidence="6">
    <location>
        <begin position="140"/>
        <end position="162"/>
    </location>
</feature>
<comment type="subcellular location">
    <subcellularLocation>
        <location evidence="1">Membrane</location>
        <topology evidence="1">Multi-pass membrane protein</topology>
    </subcellularLocation>
</comment>
<dbReference type="GO" id="GO:0016020">
    <property type="term" value="C:membrane"/>
    <property type="evidence" value="ECO:0007669"/>
    <property type="project" value="UniProtKB-SubCell"/>
</dbReference>
<keyword evidence="5 6" id="KW-0472">Membrane</keyword>
<gene>
    <name evidence="7" type="ORF">BST97_15300</name>
</gene>
<keyword evidence="8" id="KW-1185">Reference proteome</keyword>
<evidence type="ECO:0000313" key="7">
    <source>
        <dbReference type="EMBL" id="ARN79242.1"/>
    </source>
</evidence>
<dbReference type="AlphaFoldDB" id="A0A1W6MNV3"/>
<dbReference type="Pfam" id="PF01594">
    <property type="entry name" value="AI-2E_transport"/>
    <property type="match status" value="1"/>
</dbReference>
<feature type="transmembrane region" description="Helical" evidence="6">
    <location>
        <begin position="225"/>
        <end position="254"/>
    </location>
</feature>
<dbReference type="Proteomes" id="UP000193431">
    <property type="component" value="Chromosome"/>
</dbReference>
<proteinExistence type="inferred from homology"/>
<dbReference type="OrthoDB" id="9773730at2"/>
<dbReference type="InterPro" id="IPR002549">
    <property type="entry name" value="AI-2E-like"/>
</dbReference>
<evidence type="ECO:0000256" key="4">
    <source>
        <dbReference type="ARBA" id="ARBA00022989"/>
    </source>
</evidence>
<feature type="transmembrane region" description="Helical" evidence="6">
    <location>
        <begin position="9"/>
        <end position="27"/>
    </location>
</feature>
<reference evidence="7 8" key="1">
    <citation type="submission" date="2016-11" db="EMBL/GenBank/DDBJ databases">
        <title>Trade-off between light-utilization and light-protection in marine flavobacteria.</title>
        <authorList>
            <person name="Kumagai Y."/>
        </authorList>
    </citation>
    <scope>NUCLEOTIDE SEQUENCE [LARGE SCALE GENOMIC DNA]</scope>
    <source>
        <strain evidence="7 8">JCM 13191</strain>
    </source>
</reference>
<dbReference type="STRING" id="331648.BST97_15300"/>
<evidence type="ECO:0000256" key="3">
    <source>
        <dbReference type="ARBA" id="ARBA00022692"/>
    </source>
</evidence>
<comment type="similarity">
    <text evidence="2">Belongs to the autoinducer-2 exporter (AI-2E) (TC 2.A.86) family.</text>
</comment>
<evidence type="ECO:0000256" key="6">
    <source>
        <dbReference type="SAM" id="Phobius"/>
    </source>
</evidence>
<feature type="transmembrane region" description="Helical" evidence="6">
    <location>
        <begin position="33"/>
        <end position="50"/>
    </location>
</feature>
<feature type="transmembrane region" description="Helical" evidence="6">
    <location>
        <begin position="266"/>
        <end position="284"/>
    </location>
</feature>
<organism evidence="7 8">
    <name type="scientific">Nonlabens spongiae</name>
    <dbReference type="NCBI Taxonomy" id="331648"/>
    <lineage>
        <taxon>Bacteria</taxon>
        <taxon>Pseudomonadati</taxon>
        <taxon>Bacteroidota</taxon>
        <taxon>Flavobacteriia</taxon>
        <taxon>Flavobacteriales</taxon>
        <taxon>Flavobacteriaceae</taxon>
        <taxon>Nonlabens</taxon>
    </lineage>
</organism>
<dbReference type="PANTHER" id="PTHR21716">
    <property type="entry name" value="TRANSMEMBRANE PROTEIN"/>
    <property type="match status" value="1"/>
</dbReference>
<evidence type="ECO:0000256" key="5">
    <source>
        <dbReference type="ARBA" id="ARBA00023136"/>
    </source>
</evidence>
<feature type="transmembrane region" description="Helical" evidence="6">
    <location>
        <begin position="199"/>
        <end position="219"/>
    </location>
</feature>
<evidence type="ECO:0000313" key="8">
    <source>
        <dbReference type="Proteomes" id="UP000193431"/>
    </source>
</evidence>
<evidence type="ECO:0000256" key="1">
    <source>
        <dbReference type="ARBA" id="ARBA00004141"/>
    </source>
</evidence>
<sequence>MRKTIPSSIIRQLFTLLIIILFFFVIAKEMVPYLGGILGAITLYVLLARFQKKLEEMNWRPSIAAGLLILISSITILAPIIGIGLLFTSRVKSLMNNRDAIESQIKSQVNSIEDYVGYDLSSQIDFSKIGGVVSSSLKDLVSSGLTVFIAIGLMLFILYYLLVFRKTWQKAALEYLPLKRDNIETLGTKSLELVKSNAIGIPLVAVLQGVIALAGYYIFGVENPLFWFVITTIGSMIPFVGTALGIVPVCLILLSQGETGNAIGMLIYGTAVVGATDNVFRLVVQRKLADIHPLITLFGVLVGVPLFGFIGLVFGPLLVSSFLLLVKIYKAEYGVHEHENNERLKAEVKSGSP</sequence>
<feature type="transmembrane region" description="Helical" evidence="6">
    <location>
        <begin position="296"/>
        <end position="326"/>
    </location>
</feature>
<name>A0A1W6MNV3_9FLAO</name>
<evidence type="ECO:0000256" key="2">
    <source>
        <dbReference type="ARBA" id="ARBA00009773"/>
    </source>
</evidence>
<keyword evidence="4 6" id="KW-1133">Transmembrane helix</keyword>
<protein>
    <submittedName>
        <fullName evidence="7">AI-2E family transporter</fullName>
    </submittedName>
</protein>
<feature type="transmembrane region" description="Helical" evidence="6">
    <location>
        <begin position="62"/>
        <end position="87"/>
    </location>
</feature>
<dbReference type="PANTHER" id="PTHR21716:SF4">
    <property type="entry name" value="TRANSMEMBRANE PROTEIN 245"/>
    <property type="match status" value="1"/>
</dbReference>
<keyword evidence="3 6" id="KW-0812">Transmembrane</keyword>
<accession>A0A1W6MNV3</accession>
<dbReference type="EMBL" id="CP019344">
    <property type="protein sequence ID" value="ARN79242.1"/>
    <property type="molecule type" value="Genomic_DNA"/>
</dbReference>